<comment type="subcellular location">
    <subcellularLocation>
        <location evidence="1">Membrane</location>
        <topology evidence="1">Multi-pass membrane protein</topology>
    </subcellularLocation>
</comment>
<keyword evidence="8" id="KW-1185">Reference proteome</keyword>
<dbReference type="EMBL" id="WTYC01000004">
    <property type="protein sequence ID" value="MXO48356.1"/>
    <property type="molecule type" value="Genomic_DNA"/>
</dbReference>
<keyword evidence="3 5" id="KW-1133">Transmembrane helix</keyword>
<keyword evidence="2 5" id="KW-0812">Transmembrane</keyword>
<evidence type="ECO:0000313" key="8">
    <source>
        <dbReference type="Proteomes" id="UP000448199"/>
    </source>
</evidence>
<feature type="transmembrane region" description="Helical" evidence="5">
    <location>
        <begin position="401"/>
        <end position="420"/>
    </location>
</feature>
<sequence>MPTNRSGTFLAKWQEALRVLGWPLVLLLLVALVLGGGGVRHGLANLVVQIVALGILLLYPGILRRFRDAAPKSLIILVALTLLLPIFHLIPLPAGIWQSLPGREMALQSRELVNSGNDWFPLTLDRGRTVTALVALVGPLAVIACFRFGSNSAPRHALALLATVAFVQFAFGVIQFAAGGDTLTLYETNQVGRFYGFFVSHIASGLVMVIGLCALVGHYLSDERSNVATLLYLAGGALLVIGVILTNSRSAVALLILPGLWVLAVAAKRAWVMPRRTRWGFLAAGIVGAMAVAAVFATNDRLGRTWDRFDSFEDSRPDIWEDTLVGIDRYWPVGSGVGSFDEVFQVEESLEMLVAKKAARAHNEYLEILLEAGIFGAILVSLWFVYLAYAVIRGLRSVHAPVTLAAAMAALCFALQALVYFPLRNMAELCVAGLLVALLTAPLTIKRDRSH</sequence>
<feature type="transmembrane region" description="Helical" evidence="5">
    <location>
        <begin position="368"/>
        <end position="389"/>
    </location>
</feature>
<feature type="transmembrane region" description="Helical" evidence="5">
    <location>
        <begin position="158"/>
        <end position="178"/>
    </location>
</feature>
<dbReference type="GO" id="GO:0016020">
    <property type="term" value="C:membrane"/>
    <property type="evidence" value="ECO:0007669"/>
    <property type="project" value="UniProtKB-SubCell"/>
</dbReference>
<dbReference type="OrthoDB" id="7628239at2"/>
<evidence type="ECO:0000256" key="2">
    <source>
        <dbReference type="ARBA" id="ARBA00022692"/>
    </source>
</evidence>
<accession>A0A844XRZ2</accession>
<dbReference type="InterPro" id="IPR051533">
    <property type="entry name" value="WaaL-like"/>
</dbReference>
<feature type="domain" description="O-antigen ligase-related" evidence="6">
    <location>
        <begin position="237"/>
        <end position="380"/>
    </location>
</feature>
<comment type="caution">
    <text evidence="7">The sequence shown here is derived from an EMBL/GenBank/DDBJ whole genome shotgun (WGS) entry which is preliminary data.</text>
</comment>
<protein>
    <recommendedName>
        <fullName evidence="6">O-antigen ligase-related domain-containing protein</fullName>
    </recommendedName>
</protein>
<keyword evidence="4 5" id="KW-0472">Membrane</keyword>
<feature type="transmembrane region" description="Helical" evidence="5">
    <location>
        <begin position="198"/>
        <end position="220"/>
    </location>
</feature>
<reference evidence="7 8" key="1">
    <citation type="submission" date="2019-12" db="EMBL/GenBank/DDBJ databases">
        <title>Genomic-based taxomic classification of the family Erythrobacteraceae.</title>
        <authorList>
            <person name="Xu L."/>
        </authorList>
    </citation>
    <scope>NUCLEOTIDE SEQUENCE [LARGE SCALE GENOMIC DNA]</scope>
    <source>
        <strain evidence="7 8">DSM 17792</strain>
    </source>
</reference>
<evidence type="ECO:0000256" key="1">
    <source>
        <dbReference type="ARBA" id="ARBA00004141"/>
    </source>
</evidence>
<gene>
    <name evidence="7" type="ORF">GRI69_08810</name>
</gene>
<dbReference type="PANTHER" id="PTHR37422">
    <property type="entry name" value="TEICHURONIC ACID BIOSYNTHESIS PROTEIN TUAE"/>
    <property type="match status" value="1"/>
</dbReference>
<feature type="transmembrane region" description="Helical" evidence="5">
    <location>
        <begin position="251"/>
        <end position="267"/>
    </location>
</feature>
<dbReference type="Pfam" id="PF04932">
    <property type="entry name" value="Wzy_C"/>
    <property type="match status" value="1"/>
</dbReference>
<feature type="transmembrane region" description="Helical" evidence="5">
    <location>
        <begin position="279"/>
        <end position="298"/>
    </location>
</feature>
<evidence type="ECO:0000256" key="4">
    <source>
        <dbReference type="ARBA" id="ARBA00023136"/>
    </source>
</evidence>
<feature type="transmembrane region" description="Helical" evidence="5">
    <location>
        <begin position="74"/>
        <end position="97"/>
    </location>
</feature>
<feature type="transmembrane region" description="Helical" evidence="5">
    <location>
        <begin position="227"/>
        <end position="245"/>
    </location>
</feature>
<dbReference type="RefSeq" id="WP_160727914.1">
    <property type="nucleotide sequence ID" value="NZ_WTYC01000004.1"/>
</dbReference>
<dbReference type="PANTHER" id="PTHR37422:SF13">
    <property type="entry name" value="LIPOPOLYSACCHARIDE BIOSYNTHESIS PROTEIN PA4999-RELATED"/>
    <property type="match status" value="1"/>
</dbReference>
<dbReference type="Proteomes" id="UP000448199">
    <property type="component" value="Unassembled WGS sequence"/>
</dbReference>
<name>A0A844XRZ2_9SPHN</name>
<feature type="transmembrane region" description="Helical" evidence="5">
    <location>
        <begin position="20"/>
        <end position="37"/>
    </location>
</feature>
<evidence type="ECO:0000259" key="6">
    <source>
        <dbReference type="Pfam" id="PF04932"/>
    </source>
</evidence>
<evidence type="ECO:0000313" key="7">
    <source>
        <dbReference type="EMBL" id="MXO48356.1"/>
    </source>
</evidence>
<feature type="transmembrane region" description="Helical" evidence="5">
    <location>
        <begin position="426"/>
        <end position="445"/>
    </location>
</feature>
<dbReference type="AlphaFoldDB" id="A0A844XRZ2"/>
<evidence type="ECO:0000256" key="5">
    <source>
        <dbReference type="SAM" id="Phobius"/>
    </source>
</evidence>
<organism evidence="7 8">
    <name type="scientific">Qipengyuania vulgaris</name>
    <dbReference type="NCBI Taxonomy" id="291985"/>
    <lineage>
        <taxon>Bacteria</taxon>
        <taxon>Pseudomonadati</taxon>
        <taxon>Pseudomonadota</taxon>
        <taxon>Alphaproteobacteria</taxon>
        <taxon>Sphingomonadales</taxon>
        <taxon>Erythrobacteraceae</taxon>
        <taxon>Qipengyuania</taxon>
    </lineage>
</organism>
<dbReference type="InterPro" id="IPR007016">
    <property type="entry name" value="O-antigen_ligase-rel_domated"/>
</dbReference>
<feature type="transmembrane region" description="Helical" evidence="5">
    <location>
        <begin position="129"/>
        <end position="146"/>
    </location>
</feature>
<evidence type="ECO:0000256" key="3">
    <source>
        <dbReference type="ARBA" id="ARBA00022989"/>
    </source>
</evidence>
<feature type="transmembrane region" description="Helical" evidence="5">
    <location>
        <begin position="43"/>
        <end position="62"/>
    </location>
</feature>
<proteinExistence type="predicted"/>